<comment type="caution">
    <text evidence="2">The sequence shown here is derived from an EMBL/GenBank/DDBJ whole genome shotgun (WGS) entry which is preliminary data.</text>
</comment>
<sequence length="244" mass="28051">MTTMDTAYRQLQDELKRLGYELRMEGFGILQPQGSYGDIEPPYRLVTLREIPIEPLPEWSADVHPHDITYRFDATRYQHDREQRDTVDVRDYETWTRTVCDERHVQGRVLIDMDKTAEERIADLATAIHYIQSANPACRSYPVDRKTRRNDLPDRTRISQPIDDYRDPWSIRVMAAREQALDTLSSKHVRVAKARAESDALTGGGRDARAIGRDARAIGRDAINAVQGKAPNIGKPARKRRPSR</sequence>
<evidence type="ECO:0000256" key="1">
    <source>
        <dbReference type="SAM" id="MobiDB-lite"/>
    </source>
</evidence>
<protein>
    <submittedName>
        <fullName evidence="2">Uncharacterized protein</fullName>
    </submittedName>
</protein>
<accession>A0AAW4U0Z3</accession>
<dbReference type="AlphaFoldDB" id="A0AAW4U0Z3"/>
<evidence type="ECO:0000313" key="3">
    <source>
        <dbReference type="Proteomes" id="UP001198148"/>
    </source>
</evidence>
<gene>
    <name evidence="2" type="ORF">LIP63_08790</name>
</gene>
<dbReference type="RefSeq" id="WP_217297616.1">
    <property type="nucleotide sequence ID" value="NZ_JAHOCE010000025.1"/>
</dbReference>
<organism evidence="2 3">
    <name type="scientific">Bifidobacterium breve</name>
    <dbReference type="NCBI Taxonomy" id="1685"/>
    <lineage>
        <taxon>Bacteria</taxon>
        <taxon>Bacillati</taxon>
        <taxon>Actinomycetota</taxon>
        <taxon>Actinomycetes</taxon>
        <taxon>Bifidobacteriales</taxon>
        <taxon>Bifidobacteriaceae</taxon>
        <taxon>Bifidobacterium</taxon>
    </lineage>
</organism>
<dbReference type="Proteomes" id="UP001198148">
    <property type="component" value="Unassembled WGS sequence"/>
</dbReference>
<name>A0AAW4U0Z3_BIFBR</name>
<evidence type="ECO:0000313" key="2">
    <source>
        <dbReference type="EMBL" id="MCB5645461.1"/>
    </source>
</evidence>
<feature type="region of interest" description="Disordered" evidence="1">
    <location>
        <begin position="224"/>
        <end position="244"/>
    </location>
</feature>
<proteinExistence type="predicted"/>
<reference evidence="2" key="1">
    <citation type="submission" date="2021-10" db="EMBL/GenBank/DDBJ databases">
        <title>Collection of gut derived symbiotic bacterial strains cultured from healthy donors.</title>
        <authorList>
            <person name="Lin H."/>
            <person name="Littmann E."/>
            <person name="Claire K."/>
            <person name="Pamer E."/>
        </authorList>
    </citation>
    <scope>NUCLEOTIDE SEQUENCE</scope>
    <source>
        <strain evidence="2">MSK.23.105</strain>
    </source>
</reference>
<dbReference type="EMBL" id="JAJBPF010000023">
    <property type="protein sequence ID" value="MCB5645461.1"/>
    <property type="molecule type" value="Genomic_DNA"/>
</dbReference>